<protein>
    <submittedName>
        <fullName evidence="1">Uncharacterized protein</fullName>
    </submittedName>
</protein>
<evidence type="ECO:0000313" key="1">
    <source>
        <dbReference type="EMBL" id="BCK54883.1"/>
    </source>
</evidence>
<dbReference type="KEGG" id="nwl:NWFMUON74_26550"/>
<dbReference type="EMBL" id="AP023396">
    <property type="protein sequence ID" value="BCK54883.1"/>
    <property type="molecule type" value="Genomic_DNA"/>
</dbReference>
<reference evidence="1 2" key="1">
    <citation type="submission" date="2020-08" db="EMBL/GenBank/DDBJ databases">
        <title>Genome Sequencing of Nocardia wallacei strain FMUON74 and assembly.</title>
        <authorList>
            <person name="Toyokawa M."/>
            <person name="Uesaka K."/>
        </authorList>
    </citation>
    <scope>NUCLEOTIDE SEQUENCE [LARGE SCALE GENOMIC DNA]</scope>
    <source>
        <strain evidence="1 2">FMUON74</strain>
    </source>
</reference>
<sequence length="55" mass="5969">MCCVVLGGLMLFGPRMVWLWRSLRARNGVAASTAVLGEVATSRHLVVSTRVGRAR</sequence>
<gene>
    <name evidence="1" type="ORF">NWFMUON74_26550</name>
</gene>
<dbReference type="AlphaFoldDB" id="A0A7G1KKX8"/>
<accession>A0A7G1KKX8</accession>
<keyword evidence="2" id="KW-1185">Reference proteome</keyword>
<evidence type="ECO:0000313" key="2">
    <source>
        <dbReference type="Proteomes" id="UP000516173"/>
    </source>
</evidence>
<organism evidence="1 2">
    <name type="scientific">Nocardia wallacei</name>
    <dbReference type="NCBI Taxonomy" id="480035"/>
    <lineage>
        <taxon>Bacteria</taxon>
        <taxon>Bacillati</taxon>
        <taxon>Actinomycetota</taxon>
        <taxon>Actinomycetes</taxon>
        <taxon>Mycobacteriales</taxon>
        <taxon>Nocardiaceae</taxon>
        <taxon>Nocardia</taxon>
    </lineage>
</organism>
<proteinExistence type="predicted"/>
<name>A0A7G1KKX8_9NOCA</name>
<dbReference type="Proteomes" id="UP000516173">
    <property type="component" value="Chromosome"/>
</dbReference>